<dbReference type="SMART" id="SM00185">
    <property type="entry name" value="ARM"/>
    <property type="match status" value="4"/>
</dbReference>
<dbReference type="Gene3D" id="1.25.10.10">
    <property type="entry name" value="Leucine-rich Repeat Variant"/>
    <property type="match status" value="3"/>
</dbReference>
<proteinExistence type="predicted"/>
<dbReference type="InterPro" id="IPR000225">
    <property type="entry name" value="Armadillo"/>
</dbReference>
<protein>
    <submittedName>
        <fullName evidence="1">Armadillo repeat-containing protein 4</fullName>
    </submittedName>
</protein>
<dbReference type="AlphaFoldDB" id="A0A8X6L5X7"/>
<dbReference type="PANTHER" id="PTHR46241">
    <property type="entry name" value="ARMADILLO REPEAT-CONTAINING PROTEIN 4 ARMC4"/>
    <property type="match status" value="1"/>
</dbReference>
<organism evidence="1 2">
    <name type="scientific">Trichonephila clavata</name>
    <name type="common">Joro spider</name>
    <name type="synonym">Nephila clavata</name>
    <dbReference type="NCBI Taxonomy" id="2740835"/>
    <lineage>
        <taxon>Eukaryota</taxon>
        <taxon>Metazoa</taxon>
        <taxon>Ecdysozoa</taxon>
        <taxon>Arthropoda</taxon>
        <taxon>Chelicerata</taxon>
        <taxon>Arachnida</taxon>
        <taxon>Araneae</taxon>
        <taxon>Araneomorphae</taxon>
        <taxon>Entelegynae</taxon>
        <taxon>Araneoidea</taxon>
        <taxon>Nephilidae</taxon>
        <taxon>Trichonephila</taxon>
    </lineage>
</organism>
<evidence type="ECO:0000313" key="1">
    <source>
        <dbReference type="EMBL" id="GFQ98930.1"/>
    </source>
</evidence>
<dbReference type="InterPro" id="IPR016024">
    <property type="entry name" value="ARM-type_fold"/>
</dbReference>
<dbReference type="EMBL" id="BMAO01034788">
    <property type="protein sequence ID" value="GFQ98930.1"/>
    <property type="molecule type" value="Genomic_DNA"/>
</dbReference>
<accession>A0A8X6L5X7</accession>
<dbReference type="Proteomes" id="UP000887116">
    <property type="component" value="Unassembled WGS sequence"/>
</dbReference>
<evidence type="ECO:0000313" key="2">
    <source>
        <dbReference type="Proteomes" id="UP000887116"/>
    </source>
</evidence>
<dbReference type="SUPFAM" id="SSF48371">
    <property type="entry name" value="ARM repeat"/>
    <property type="match status" value="2"/>
</dbReference>
<sequence>MVIQASPSSYKSISTLLTYVQGGNITTTTLALVCLNEALTYDAPCLQALIDGKAVKLLLNILEASFLCVRRSQFAAFRCLSKLSGCRVLQKDIMSPRGVFLLFSCLNNNDYELMLCAIHILSDVCSDPSCWKPSRDCGGVQKLINLLSAHQTKLICTTQTSKSELLKLKLTVAEYSAKSLSILYKDEENRRVASASNIINICQFWIRSKHQNVTIPILILLQHLSYVCADDQSTFKCFYKQEFVTEVFQMLCSYNENEDLMISLSGIIWKCSQIKICVQQFEVLNVMPVFTQLLENQPVQVKAYIVGAIGSCLKNLVLRDMLKKCNGVEIMVSFLQTTFIPLIINLNDALAKGSEDSEILIQYIQLDAVQLIWSCLRNADFLVQSSAATALCIILKNMKNANVQMENSLDGIECIIDLLASKRKELLIPACTLIHNLAKDKNALSVLVEFNVASHLIRLIKTTDKKLLRQLCLAVASCCSFKKGCEKFADCGITPSLLKHLKAKNKPLRITAASALARIASLPNWCSVVSQNRIIPVRISTIL</sequence>
<dbReference type="PANTHER" id="PTHR46241:SF1">
    <property type="entry name" value="OUTER DYNEIN ARM-DOCKING COMPLEX SUBUNIT 2"/>
    <property type="match status" value="1"/>
</dbReference>
<name>A0A8X6L5X7_TRICU</name>
<comment type="caution">
    <text evidence="1">The sequence shown here is derived from an EMBL/GenBank/DDBJ whole genome shotgun (WGS) entry which is preliminary data.</text>
</comment>
<keyword evidence="2" id="KW-1185">Reference proteome</keyword>
<gene>
    <name evidence="1" type="primary">ARMC4_1</name>
    <name evidence="1" type="ORF">TNCT_143323</name>
</gene>
<dbReference type="InterPro" id="IPR011989">
    <property type="entry name" value="ARM-like"/>
</dbReference>
<reference evidence="1" key="1">
    <citation type="submission" date="2020-07" db="EMBL/GenBank/DDBJ databases">
        <title>Multicomponent nature underlies the extraordinary mechanical properties of spider dragline silk.</title>
        <authorList>
            <person name="Kono N."/>
            <person name="Nakamura H."/>
            <person name="Mori M."/>
            <person name="Yoshida Y."/>
            <person name="Ohtoshi R."/>
            <person name="Malay A.D."/>
            <person name="Moran D.A.P."/>
            <person name="Tomita M."/>
            <person name="Numata K."/>
            <person name="Arakawa K."/>
        </authorList>
    </citation>
    <scope>NUCLEOTIDE SEQUENCE</scope>
</reference>